<accession>A0A382V723</accession>
<comment type="similarity">
    <text evidence="1">Belongs to the short-chain dehydrogenases/reductases (SDR) family.</text>
</comment>
<dbReference type="InterPro" id="IPR002347">
    <property type="entry name" value="SDR_fam"/>
</dbReference>
<dbReference type="AlphaFoldDB" id="A0A382V723"/>
<sequence>MAELEGKVAIVTGSGRGIGKAVAKVFAREGAKVVVASRTPATVEAVAQEIRDEGHTALGVPTDVSQKDQILAMVATTVEHYGTVDILINNAQGFGTADKPRASTIPTPIE</sequence>
<name>A0A382V723_9ZZZZ</name>
<organism evidence="3">
    <name type="scientific">marine metagenome</name>
    <dbReference type="NCBI Taxonomy" id="408172"/>
    <lineage>
        <taxon>unclassified sequences</taxon>
        <taxon>metagenomes</taxon>
        <taxon>ecological metagenomes</taxon>
    </lineage>
</organism>
<dbReference type="Pfam" id="PF00106">
    <property type="entry name" value="adh_short"/>
    <property type="match status" value="1"/>
</dbReference>
<dbReference type="InterPro" id="IPR036291">
    <property type="entry name" value="NAD(P)-bd_dom_sf"/>
</dbReference>
<dbReference type="SUPFAM" id="SSF51735">
    <property type="entry name" value="NAD(P)-binding Rossmann-fold domains"/>
    <property type="match status" value="1"/>
</dbReference>
<feature type="non-terminal residue" evidence="3">
    <location>
        <position position="110"/>
    </location>
</feature>
<dbReference type="PRINTS" id="PR00081">
    <property type="entry name" value="GDHRDH"/>
</dbReference>
<proteinExistence type="inferred from homology"/>
<protein>
    <submittedName>
        <fullName evidence="3">Uncharacterized protein</fullName>
    </submittedName>
</protein>
<evidence type="ECO:0000256" key="1">
    <source>
        <dbReference type="ARBA" id="ARBA00006484"/>
    </source>
</evidence>
<reference evidence="3" key="1">
    <citation type="submission" date="2018-05" db="EMBL/GenBank/DDBJ databases">
        <authorList>
            <person name="Lanie J.A."/>
            <person name="Ng W.-L."/>
            <person name="Kazmierczak K.M."/>
            <person name="Andrzejewski T.M."/>
            <person name="Davidsen T.M."/>
            <person name="Wayne K.J."/>
            <person name="Tettelin H."/>
            <person name="Glass J.I."/>
            <person name="Rusch D."/>
            <person name="Podicherti R."/>
            <person name="Tsui H.-C.T."/>
            <person name="Winkler M.E."/>
        </authorList>
    </citation>
    <scope>NUCLEOTIDE SEQUENCE</scope>
</reference>
<keyword evidence="2" id="KW-0560">Oxidoreductase</keyword>
<dbReference type="GO" id="GO:0016491">
    <property type="term" value="F:oxidoreductase activity"/>
    <property type="evidence" value="ECO:0007669"/>
    <property type="project" value="UniProtKB-KW"/>
</dbReference>
<gene>
    <name evidence="3" type="ORF">METZ01_LOCUS394565</name>
</gene>
<dbReference type="PANTHER" id="PTHR43669">
    <property type="entry name" value="5-KETO-D-GLUCONATE 5-REDUCTASE"/>
    <property type="match status" value="1"/>
</dbReference>
<evidence type="ECO:0000313" key="3">
    <source>
        <dbReference type="EMBL" id="SVD41711.1"/>
    </source>
</evidence>
<dbReference type="EMBL" id="UINC01149317">
    <property type="protein sequence ID" value="SVD41711.1"/>
    <property type="molecule type" value="Genomic_DNA"/>
</dbReference>
<evidence type="ECO:0000256" key="2">
    <source>
        <dbReference type="ARBA" id="ARBA00023002"/>
    </source>
</evidence>
<dbReference type="Gene3D" id="3.40.50.720">
    <property type="entry name" value="NAD(P)-binding Rossmann-like Domain"/>
    <property type="match status" value="1"/>
</dbReference>
<dbReference type="PANTHER" id="PTHR43669:SF3">
    <property type="entry name" value="ALCOHOL DEHYDROGENASE, PUTATIVE (AFU_ORTHOLOGUE AFUA_3G03445)-RELATED"/>
    <property type="match status" value="1"/>
</dbReference>